<reference evidence="2" key="1">
    <citation type="journal article" date="2019" name="Int. J. Syst. Evol. Microbiol.">
        <title>The Global Catalogue of Microorganisms (GCM) 10K type strain sequencing project: providing services to taxonomists for standard genome sequencing and annotation.</title>
        <authorList>
            <consortium name="The Broad Institute Genomics Platform"/>
            <consortium name="The Broad Institute Genome Sequencing Center for Infectious Disease"/>
            <person name="Wu L."/>
            <person name="Ma J."/>
        </authorList>
    </citation>
    <scope>NUCLEOTIDE SEQUENCE [LARGE SCALE GENOMIC DNA]</scope>
    <source>
        <strain evidence="2">TBRC 1276</strain>
    </source>
</reference>
<keyword evidence="1" id="KW-0378">Hydrolase</keyword>
<proteinExistence type="predicted"/>
<keyword evidence="2" id="KW-1185">Reference proteome</keyword>
<feature type="non-terminal residue" evidence="1">
    <location>
        <position position="1"/>
    </location>
</feature>
<evidence type="ECO:0000313" key="2">
    <source>
        <dbReference type="Proteomes" id="UP001595851"/>
    </source>
</evidence>
<evidence type="ECO:0000313" key="1">
    <source>
        <dbReference type="EMBL" id="MFC4008224.1"/>
    </source>
</evidence>
<keyword evidence="1" id="KW-0540">Nuclease</keyword>
<comment type="caution">
    <text evidence="1">The sequence shown here is derived from an EMBL/GenBank/DDBJ whole genome shotgun (WGS) entry which is preliminary data.</text>
</comment>
<keyword evidence="1" id="KW-0255">Endonuclease</keyword>
<dbReference type="Proteomes" id="UP001595851">
    <property type="component" value="Unassembled WGS sequence"/>
</dbReference>
<dbReference type="EMBL" id="JBHSBI010000006">
    <property type="protein sequence ID" value="MFC4008224.1"/>
    <property type="molecule type" value="Genomic_DNA"/>
</dbReference>
<name>A0ABV8G505_9ACTN</name>
<sequence length="116" mass="12785">ELAQVTGRPARILVVKATGRGSYSRTRTNRYGFPRLRLPRIKHVNGFATGDLVRATVVKGKNTGVHTGRVAVRATGSFNVTTVAGTRQGISHKHIRLLQRADGYGYTTRQESIIER</sequence>
<accession>A0ABV8G505</accession>
<organism evidence="1 2">
    <name type="scientific">Nonomuraea purpurea</name>
    <dbReference type="NCBI Taxonomy" id="1849276"/>
    <lineage>
        <taxon>Bacteria</taxon>
        <taxon>Bacillati</taxon>
        <taxon>Actinomycetota</taxon>
        <taxon>Actinomycetes</taxon>
        <taxon>Streptosporangiales</taxon>
        <taxon>Streptosporangiaceae</taxon>
        <taxon>Nonomuraea</taxon>
    </lineage>
</organism>
<protein>
    <submittedName>
        <fullName evidence="1">HNH endonuclease</fullName>
    </submittedName>
</protein>
<dbReference type="GO" id="GO:0004519">
    <property type="term" value="F:endonuclease activity"/>
    <property type="evidence" value="ECO:0007669"/>
    <property type="project" value="UniProtKB-KW"/>
</dbReference>
<gene>
    <name evidence="1" type="ORF">ACFOY2_13415</name>
</gene>